<evidence type="ECO:0000313" key="12">
    <source>
        <dbReference type="Proteomes" id="UP000188273"/>
    </source>
</evidence>
<protein>
    <submittedName>
        <fullName evidence="11">General secretion pathway protein F</fullName>
    </submittedName>
</protein>
<comment type="subcellular location">
    <subcellularLocation>
        <location evidence="1">Cell inner membrane</location>
        <topology evidence="1">Multi-pass membrane protein</topology>
    </subcellularLocation>
</comment>
<dbReference type="KEGG" id="pbu:L21SP3_00934"/>
<dbReference type="Gene3D" id="1.20.81.30">
    <property type="entry name" value="Type II secretion system (T2SS), domain F"/>
    <property type="match status" value="2"/>
</dbReference>
<keyword evidence="6 9" id="KW-1133">Transmembrane helix</keyword>
<dbReference type="OrthoDB" id="9805682at2"/>
<evidence type="ECO:0000256" key="2">
    <source>
        <dbReference type="ARBA" id="ARBA00005745"/>
    </source>
</evidence>
<dbReference type="InterPro" id="IPR018076">
    <property type="entry name" value="T2SS_GspF_dom"/>
</dbReference>
<evidence type="ECO:0000256" key="3">
    <source>
        <dbReference type="ARBA" id="ARBA00022475"/>
    </source>
</evidence>
<feature type="transmembrane region" description="Helical" evidence="9">
    <location>
        <begin position="372"/>
        <end position="393"/>
    </location>
</feature>
<feature type="domain" description="Type II secretion system protein GspF" evidence="10">
    <location>
        <begin position="66"/>
        <end position="188"/>
    </location>
</feature>
<gene>
    <name evidence="11" type="primary">epsF_1</name>
    <name evidence="11" type="ORF">L21SP3_00934</name>
</gene>
<evidence type="ECO:0000259" key="10">
    <source>
        <dbReference type="Pfam" id="PF00482"/>
    </source>
</evidence>
<evidence type="ECO:0000256" key="1">
    <source>
        <dbReference type="ARBA" id="ARBA00004429"/>
    </source>
</evidence>
<dbReference type="PANTHER" id="PTHR30012">
    <property type="entry name" value="GENERAL SECRETION PATHWAY PROTEIN"/>
    <property type="match status" value="1"/>
</dbReference>
<dbReference type="AlphaFoldDB" id="A0A1Q2HPD2"/>
<evidence type="ECO:0000256" key="6">
    <source>
        <dbReference type="ARBA" id="ARBA00022989"/>
    </source>
</evidence>
<keyword evidence="4" id="KW-0997">Cell inner membrane</keyword>
<keyword evidence="7 9" id="KW-0472">Membrane</keyword>
<proteinExistence type="inferred from homology"/>
<feature type="domain" description="Type II secretion system protein GspF" evidence="10">
    <location>
        <begin position="268"/>
        <end position="391"/>
    </location>
</feature>
<dbReference type="PRINTS" id="PR00812">
    <property type="entry name" value="BCTERIALGSPF"/>
</dbReference>
<sequence length="400" mass="43795">MPLFEYKAFDSSGAAVSGRLEAAGRKAALDSLAAKGLMPSEIQQNDKQPASPGRARVSRNDIETYTRELGSLLTSGMPLSRAVKVLENESDKPASKNLWKDVSENISNGASLADALSRWPKYFPPVYSAMVRAGEMGGFLDLVLNQIADFRSSENELRSRVQSAMIYPIILSVFCFAIIVFLMLFFIPRFSSIFMEFGGELPGLTKSIVAVSGFIMSYWYIIIFAVFGGVVFFKNYISTPQGRARYEKTLLSIPIAGAITAKFAFVRFTRMLGTLIGAGVPLVDSLKVAREAIGNHVLSRAVSDAVEDVQKGSSLSGSLRRCPELFSGANIEMISIAEESSRLDSELQRLAEVNEKQLDRKLKTAVSVCEPLMLFIMASIVGTIVVGMLLPIFNLQELIH</sequence>
<dbReference type="Pfam" id="PF00482">
    <property type="entry name" value="T2SSF"/>
    <property type="match status" value="2"/>
</dbReference>
<evidence type="ECO:0000256" key="5">
    <source>
        <dbReference type="ARBA" id="ARBA00022692"/>
    </source>
</evidence>
<organism evidence="11 12">
    <name type="scientific">Sedimentisphaera cyanobacteriorum</name>
    <dbReference type="NCBI Taxonomy" id="1940790"/>
    <lineage>
        <taxon>Bacteria</taxon>
        <taxon>Pseudomonadati</taxon>
        <taxon>Planctomycetota</taxon>
        <taxon>Phycisphaerae</taxon>
        <taxon>Sedimentisphaerales</taxon>
        <taxon>Sedimentisphaeraceae</taxon>
        <taxon>Sedimentisphaera</taxon>
    </lineage>
</organism>
<dbReference type="FunFam" id="1.20.81.30:FF:000001">
    <property type="entry name" value="Type II secretion system protein F"/>
    <property type="match status" value="2"/>
</dbReference>
<dbReference type="GO" id="GO:0005886">
    <property type="term" value="C:plasma membrane"/>
    <property type="evidence" value="ECO:0007669"/>
    <property type="project" value="UniProtKB-SubCell"/>
</dbReference>
<dbReference type="InterPro" id="IPR003004">
    <property type="entry name" value="GspF/PilC"/>
</dbReference>
<evidence type="ECO:0000256" key="7">
    <source>
        <dbReference type="ARBA" id="ARBA00023136"/>
    </source>
</evidence>
<comment type="similarity">
    <text evidence="2">Belongs to the GSP F family.</text>
</comment>
<evidence type="ECO:0000313" key="11">
    <source>
        <dbReference type="EMBL" id="AQQ09134.1"/>
    </source>
</evidence>
<evidence type="ECO:0000256" key="4">
    <source>
        <dbReference type="ARBA" id="ARBA00022519"/>
    </source>
</evidence>
<keyword evidence="3" id="KW-1003">Cell membrane</keyword>
<dbReference type="InterPro" id="IPR042094">
    <property type="entry name" value="T2SS_GspF_sf"/>
</dbReference>
<dbReference type="Proteomes" id="UP000188273">
    <property type="component" value="Chromosome"/>
</dbReference>
<dbReference type="EMBL" id="CP019633">
    <property type="protein sequence ID" value="AQQ09134.1"/>
    <property type="molecule type" value="Genomic_DNA"/>
</dbReference>
<keyword evidence="12" id="KW-1185">Reference proteome</keyword>
<evidence type="ECO:0000256" key="8">
    <source>
        <dbReference type="SAM" id="MobiDB-lite"/>
    </source>
</evidence>
<dbReference type="STRING" id="1940790.L21SP3_00934"/>
<reference evidence="12" key="1">
    <citation type="submission" date="2017-02" db="EMBL/GenBank/DDBJ databases">
        <title>Comparative genomics and description of representatives of a novel lineage of planctomycetes thriving in anoxic sediments.</title>
        <authorList>
            <person name="Spring S."/>
            <person name="Bunk B."/>
            <person name="Sproer C."/>
            <person name="Klenk H.-P."/>
        </authorList>
    </citation>
    <scope>NUCLEOTIDE SEQUENCE [LARGE SCALE GENOMIC DNA]</scope>
    <source>
        <strain evidence="12">L21-RPul-D3</strain>
    </source>
</reference>
<keyword evidence="5 9" id="KW-0812">Transmembrane</keyword>
<evidence type="ECO:0000256" key="9">
    <source>
        <dbReference type="SAM" id="Phobius"/>
    </source>
</evidence>
<name>A0A1Q2HPD2_9BACT</name>
<dbReference type="PANTHER" id="PTHR30012:SF0">
    <property type="entry name" value="TYPE II SECRETION SYSTEM PROTEIN F-RELATED"/>
    <property type="match status" value="1"/>
</dbReference>
<feature type="transmembrane region" description="Helical" evidence="9">
    <location>
        <begin position="207"/>
        <end position="233"/>
    </location>
</feature>
<feature type="region of interest" description="Disordered" evidence="8">
    <location>
        <begin position="39"/>
        <end position="58"/>
    </location>
</feature>
<dbReference type="RefSeq" id="WP_077539613.1">
    <property type="nucleotide sequence ID" value="NZ_CP019633.1"/>
</dbReference>
<feature type="transmembrane region" description="Helical" evidence="9">
    <location>
        <begin position="165"/>
        <end position="187"/>
    </location>
</feature>
<accession>A0A1Q2HPD2</accession>